<name>A0A1S1H9X0_9SPHN</name>
<feature type="region of interest" description="Disordered" evidence="1">
    <location>
        <begin position="1"/>
        <end position="33"/>
    </location>
</feature>
<evidence type="ECO:0000313" key="2">
    <source>
        <dbReference type="EMBL" id="OHT18446.1"/>
    </source>
</evidence>
<evidence type="ECO:0000313" key="3">
    <source>
        <dbReference type="Proteomes" id="UP000179467"/>
    </source>
</evidence>
<dbReference type="EMBL" id="MIPT01000001">
    <property type="protein sequence ID" value="OHT18446.1"/>
    <property type="molecule type" value="Genomic_DNA"/>
</dbReference>
<evidence type="ECO:0000256" key="1">
    <source>
        <dbReference type="SAM" id="MobiDB-lite"/>
    </source>
</evidence>
<comment type="caution">
    <text evidence="2">The sequence shown here is derived from an EMBL/GenBank/DDBJ whole genome shotgun (WGS) entry which is preliminary data.</text>
</comment>
<gene>
    <name evidence="2" type="ORF">BHE75_00417</name>
</gene>
<accession>A0A1S1H9X0</accession>
<proteinExistence type="predicted"/>
<organism evidence="2 3">
    <name type="scientific">Edaphosphingomonas haloaromaticamans</name>
    <dbReference type="NCBI Taxonomy" id="653954"/>
    <lineage>
        <taxon>Bacteria</taxon>
        <taxon>Pseudomonadati</taxon>
        <taxon>Pseudomonadota</taxon>
        <taxon>Alphaproteobacteria</taxon>
        <taxon>Sphingomonadales</taxon>
        <taxon>Rhizorhabdaceae</taxon>
        <taxon>Edaphosphingomonas</taxon>
    </lineage>
</organism>
<dbReference type="Proteomes" id="UP000179467">
    <property type="component" value="Unassembled WGS sequence"/>
</dbReference>
<reference evidence="2 3" key="1">
    <citation type="submission" date="2016-09" db="EMBL/GenBank/DDBJ databases">
        <title>Metabolic pathway, cell adaptation mechanisms and a novel monoxygenase revealed through proteogenomic-transcription analysis of a Sphingomonas haloaromaticamans strain degrading the fungicide ortho-phenylphenol.</title>
        <authorList>
            <person name="Perruchon C."/>
            <person name="Papadopoulou E.S."/>
            <person name="Rousidou C."/>
            <person name="Vasileiadis S."/>
            <person name="Tanou G."/>
            <person name="Amoutzias G."/>
            <person name="Molassiotis A."/>
            <person name="Karpouzas D.G."/>
        </authorList>
    </citation>
    <scope>NUCLEOTIDE SEQUENCE [LARGE SCALE GENOMIC DNA]</scope>
    <source>
        <strain evidence="2 3">P3</strain>
    </source>
</reference>
<sequence>MAAPFQSGRRAGEGHPLPRPARADQNFVRTVTP</sequence>
<protein>
    <submittedName>
        <fullName evidence="2">Uncharacterized protein</fullName>
    </submittedName>
</protein>
<keyword evidence="3" id="KW-1185">Reference proteome</keyword>
<dbReference type="AlphaFoldDB" id="A0A1S1H9X0"/>